<evidence type="ECO:0000256" key="8">
    <source>
        <dbReference type="ARBA" id="ARBA00022884"/>
    </source>
</evidence>
<dbReference type="CDD" id="cd00303">
    <property type="entry name" value="retropepsin_like"/>
    <property type="match status" value="1"/>
</dbReference>
<evidence type="ECO:0000256" key="2">
    <source>
        <dbReference type="ARBA" id="ARBA00022679"/>
    </source>
</evidence>
<reference evidence="13 14" key="1">
    <citation type="submission" date="2024-02" db="EMBL/GenBank/DDBJ databases">
        <title>High-quality chromosome-scale genome assembly of Pensacola bahiagrass (Paspalum notatum Flugge var. saurae).</title>
        <authorList>
            <person name="Vega J.M."/>
            <person name="Podio M."/>
            <person name="Orjuela J."/>
            <person name="Siena L.A."/>
            <person name="Pessino S.C."/>
            <person name="Combes M.C."/>
            <person name="Mariac C."/>
            <person name="Albertini E."/>
            <person name="Pupilli F."/>
            <person name="Ortiz J.P.A."/>
            <person name="Leblanc O."/>
        </authorList>
    </citation>
    <scope>NUCLEOTIDE SEQUENCE [LARGE SCALE GENOMIC DNA]</scope>
    <source>
        <strain evidence="13">R1</strain>
        <tissue evidence="13">Leaf</tissue>
    </source>
</reference>
<keyword evidence="11" id="KW-0511">Multifunctional enzyme</keyword>
<dbReference type="Gene3D" id="3.10.20.370">
    <property type="match status" value="1"/>
</dbReference>
<keyword evidence="3" id="KW-0548">Nucleotidyltransferase</keyword>
<keyword evidence="2" id="KW-0808">Transferase</keyword>
<dbReference type="FunFam" id="3.10.10.10:FF:000007">
    <property type="entry name" value="Retrovirus-related Pol polyprotein from transposon 17.6-like Protein"/>
    <property type="match status" value="1"/>
</dbReference>
<keyword evidence="4" id="KW-0540">Nuclease</keyword>
<dbReference type="Gene3D" id="3.30.70.270">
    <property type="match status" value="2"/>
</dbReference>
<evidence type="ECO:0000313" key="14">
    <source>
        <dbReference type="Proteomes" id="UP001341281"/>
    </source>
</evidence>
<dbReference type="GO" id="GO:0004519">
    <property type="term" value="F:endonuclease activity"/>
    <property type="evidence" value="ECO:0007669"/>
    <property type="project" value="UniProtKB-KW"/>
</dbReference>
<proteinExistence type="predicted"/>
<keyword evidence="5" id="KW-0255">Endonuclease</keyword>
<dbReference type="PANTHER" id="PTHR37984:SF5">
    <property type="entry name" value="PROTEIN NYNRIN-LIKE"/>
    <property type="match status" value="1"/>
</dbReference>
<feature type="domain" description="Reverse transcriptase" evidence="12">
    <location>
        <begin position="208"/>
        <end position="387"/>
    </location>
</feature>
<keyword evidence="14" id="KW-1185">Reference proteome</keyword>
<organism evidence="13 14">
    <name type="scientific">Paspalum notatum var. saurae</name>
    <dbReference type="NCBI Taxonomy" id="547442"/>
    <lineage>
        <taxon>Eukaryota</taxon>
        <taxon>Viridiplantae</taxon>
        <taxon>Streptophyta</taxon>
        <taxon>Embryophyta</taxon>
        <taxon>Tracheophyta</taxon>
        <taxon>Spermatophyta</taxon>
        <taxon>Magnoliopsida</taxon>
        <taxon>Liliopsida</taxon>
        <taxon>Poales</taxon>
        <taxon>Poaceae</taxon>
        <taxon>PACMAD clade</taxon>
        <taxon>Panicoideae</taxon>
        <taxon>Andropogonodae</taxon>
        <taxon>Paspaleae</taxon>
        <taxon>Paspalinae</taxon>
        <taxon>Paspalum</taxon>
    </lineage>
</organism>
<keyword evidence="10" id="KW-0695">RNA-directed DNA polymerase</keyword>
<keyword evidence="9" id="KW-0229">DNA integration</keyword>
<dbReference type="GO" id="GO:0006508">
    <property type="term" value="P:proteolysis"/>
    <property type="evidence" value="ECO:0007669"/>
    <property type="project" value="UniProtKB-KW"/>
</dbReference>
<dbReference type="InterPro" id="IPR043128">
    <property type="entry name" value="Rev_trsase/Diguanyl_cyclase"/>
</dbReference>
<dbReference type="GO" id="GO:0003723">
    <property type="term" value="F:RNA binding"/>
    <property type="evidence" value="ECO:0007669"/>
    <property type="project" value="UniProtKB-KW"/>
</dbReference>
<dbReference type="InterPro" id="IPR021109">
    <property type="entry name" value="Peptidase_aspartic_dom_sf"/>
</dbReference>
<dbReference type="InterPro" id="IPR001969">
    <property type="entry name" value="Aspartic_peptidase_AS"/>
</dbReference>
<keyword evidence="6" id="KW-0378">Hydrolase</keyword>
<keyword evidence="7" id="KW-0460">Magnesium</keyword>
<keyword evidence="1" id="KW-0645">Protease</keyword>
<dbReference type="PROSITE" id="PS50878">
    <property type="entry name" value="RT_POL"/>
    <property type="match status" value="1"/>
</dbReference>
<dbReference type="Pfam" id="PF17919">
    <property type="entry name" value="RT_RNaseH_2"/>
    <property type="match status" value="1"/>
</dbReference>
<dbReference type="SUPFAM" id="SSF50630">
    <property type="entry name" value="Acid proteases"/>
    <property type="match status" value="1"/>
</dbReference>
<evidence type="ECO:0000256" key="10">
    <source>
        <dbReference type="ARBA" id="ARBA00022918"/>
    </source>
</evidence>
<dbReference type="PROSITE" id="PS00141">
    <property type="entry name" value="ASP_PROTEASE"/>
    <property type="match status" value="1"/>
</dbReference>
<dbReference type="InterPro" id="IPR000477">
    <property type="entry name" value="RT_dom"/>
</dbReference>
<evidence type="ECO:0000256" key="1">
    <source>
        <dbReference type="ARBA" id="ARBA00022670"/>
    </source>
</evidence>
<dbReference type="SUPFAM" id="SSF56672">
    <property type="entry name" value="DNA/RNA polymerases"/>
    <property type="match status" value="1"/>
</dbReference>
<dbReference type="CDD" id="cd09274">
    <property type="entry name" value="RNase_HI_RT_Ty3"/>
    <property type="match status" value="1"/>
</dbReference>
<dbReference type="Pfam" id="PF08284">
    <property type="entry name" value="RVP_2"/>
    <property type="match status" value="1"/>
</dbReference>
<accession>A0AAQ3SR97</accession>
<dbReference type="GO" id="GO:0004190">
    <property type="term" value="F:aspartic-type endopeptidase activity"/>
    <property type="evidence" value="ECO:0007669"/>
    <property type="project" value="InterPro"/>
</dbReference>
<dbReference type="InterPro" id="IPR043502">
    <property type="entry name" value="DNA/RNA_pol_sf"/>
</dbReference>
<dbReference type="Gene3D" id="2.40.70.10">
    <property type="entry name" value="Acid Proteases"/>
    <property type="match status" value="1"/>
</dbReference>
<evidence type="ECO:0000256" key="3">
    <source>
        <dbReference type="ARBA" id="ARBA00022695"/>
    </source>
</evidence>
<gene>
    <name evidence="13" type="ORF">U9M48_009338</name>
</gene>
<evidence type="ECO:0000256" key="4">
    <source>
        <dbReference type="ARBA" id="ARBA00022722"/>
    </source>
</evidence>
<dbReference type="InterPro" id="IPR050951">
    <property type="entry name" value="Retrovirus_Pol_polyprotein"/>
</dbReference>
<evidence type="ECO:0000259" key="12">
    <source>
        <dbReference type="PROSITE" id="PS50878"/>
    </source>
</evidence>
<dbReference type="EMBL" id="CP144746">
    <property type="protein sequence ID" value="WVZ59146.1"/>
    <property type="molecule type" value="Genomic_DNA"/>
</dbReference>
<evidence type="ECO:0000313" key="13">
    <source>
        <dbReference type="EMBL" id="WVZ59146.1"/>
    </source>
</evidence>
<dbReference type="FunFam" id="3.30.70.270:FF:000020">
    <property type="entry name" value="Transposon Tf2-6 polyprotein-like Protein"/>
    <property type="match status" value="1"/>
</dbReference>
<evidence type="ECO:0000256" key="6">
    <source>
        <dbReference type="ARBA" id="ARBA00022801"/>
    </source>
</evidence>
<dbReference type="AlphaFoldDB" id="A0AAQ3SR97"/>
<dbReference type="Pfam" id="PF00078">
    <property type="entry name" value="RVT_1"/>
    <property type="match status" value="1"/>
</dbReference>
<dbReference type="CDD" id="cd01647">
    <property type="entry name" value="RT_LTR"/>
    <property type="match status" value="1"/>
</dbReference>
<dbReference type="PANTHER" id="PTHR37984">
    <property type="entry name" value="PROTEIN CBG26694"/>
    <property type="match status" value="1"/>
</dbReference>
<dbReference type="Proteomes" id="UP001341281">
    <property type="component" value="Chromosome 02"/>
</dbReference>
<protein>
    <recommendedName>
        <fullName evidence="12">Reverse transcriptase domain-containing protein</fullName>
    </recommendedName>
</protein>
<keyword evidence="8" id="KW-0694">RNA-binding</keyword>
<sequence length="587" mass="67286">MEELPEGKNIMTGMLPINNQPVVVLFDSGASHTFISNEYAISRGFPLTQIKTGYLITALGTKVLTNHIVQGLHLDIGEKSFLTQPLILPGGKIPLILGMNWLKEHKVIMNLEACTIQLTSKDGASIQVFLPHLEKNTLMTYALEESKLESIPVVCEFPDVFPDDLPGLPPNREVEFAIETWYSSNISETNRIAPREMVEMKKQIGDLLDKGFIRPSSSPWGCPVTFVEKKKEKSLRMCVDYRPLNAVTIKNKYPLPRIDILFDQLRGAKVFSKLDLRSGYHQIKIRKEDIPKTAFTTRYSLYEFLVMSFGLTNAPAFFMYLMNSIFMFELDKFVVVFIDDILVYSKTEAEHAEYLRIVLSRLREHKLYAKFSKCAFWLKISLLGHVLSPDGIEVDPGKVHEVLDGKVPETVTEVRSFLGLARYYQRFIKDFSRISKPMTKLLQKNAKFTWGSKCDQAFQTLKKLLTTAPELIQPDITKPFDIYCDASGNGIGCVLLQEGRVIDYATRQLKKHEEYYPIHDLKLTAVVHALKIWRHYLLGNICHIYSDHKSLKYIFTQIPKDHELRKKIMEEAHTSRFTIHSGSTKMY</sequence>
<name>A0AAQ3SR97_PASNO</name>
<dbReference type="InterPro" id="IPR041577">
    <property type="entry name" value="RT_RNaseH_2"/>
</dbReference>
<evidence type="ECO:0000256" key="9">
    <source>
        <dbReference type="ARBA" id="ARBA00022908"/>
    </source>
</evidence>
<dbReference type="GO" id="GO:0003964">
    <property type="term" value="F:RNA-directed DNA polymerase activity"/>
    <property type="evidence" value="ECO:0007669"/>
    <property type="project" value="UniProtKB-KW"/>
</dbReference>
<evidence type="ECO:0000256" key="11">
    <source>
        <dbReference type="ARBA" id="ARBA00023268"/>
    </source>
</evidence>
<evidence type="ECO:0000256" key="7">
    <source>
        <dbReference type="ARBA" id="ARBA00022842"/>
    </source>
</evidence>
<evidence type="ECO:0000256" key="5">
    <source>
        <dbReference type="ARBA" id="ARBA00022759"/>
    </source>
</evidence>
<dbReference type="GO" id="GO:0015074">
    <property type="term" value="P:DNA integration"/>
    <property type="evidence" value="ECO:0007669"/>
    <property type="project" value="UniProtKB-KW"/>
</dbReference>
<dbReference type="Gene3D" id="3.10.10.10">
    <property type="entry name" value="HIV Type 1 Reverse Transcriptase, subunit A, domain 1"/>
    <property type="match status" value="1"/>
</dbReference>